<reference evidence="1" key="1">
    <citation type="submission" date="2021-01" db="EMBL/GenBank/DDBJ databases">
        <authorList>
            <consortium name="Genoscope - CEA"/>
            <person name="William W."/>
        </authorList>
    </citation>
    <scope>NUCLEOTIDE SEQUENCE</scope>
</reference>
<evidence type="ECO:0000313" key="1">
    <source>
        <dbReference type="EMBL" id="CAD8056951.1"/>
    </source>
</evidence>
<dbReference type="Proteomes" id="UP000692954">
    <property type="component" value="Unassembled WGS sequence"/>
</dbReference>
<dbReference type="EMBL" id="CAJJDN010000010">
    <property type="protein sequence ID" value="CAD8056951.1"/>
    <property type="molecule type" value="Genomic_DNA"/>
</dbReference>
<sequence>MEEVYIFFFNLIEWFLIRIHQKKANTQEVKKQQKAERKRGLNIFNGYYRLAVTVLQLFPQGFYYYDAPQPFEKHNLQKVPSSNTEPPGLIK</sequence>
<accession>A0A8S1KR84</accession>
<organism evidence="1 2">
    <name type="scientific">Paramecium sonneborni</name>
    <dbReference type="NCBI Taxonomy" id="65129"/>
    <lineage>
        <taxon>Eukaryota</taxon>
        <taxon>Sar</taxon>
        <taxon>Alveolata</taxon>
        <taxon>Ciliophora</taxon>
        <taxon>Intramacronucleata</taxon>
        <taxon>Oligohymenophorea</taxon>
        <taxon>Peniculida</taxon>
        <taxon>Parameciidae</taxon>
        <taxon>Paramecium</taxon>
    </lineage>
</organism>
<protein>
    <submittedName>
        <fullName evidence="1">Uncharacterized protein</fullName>
    </submittedName>
</protein>
<gene>
    <name evidence="1" type="ORF">PSON_ATCC_30995.1.T0100540</name>
</gene>
<evidence type="ECO:0000313" key="2">
    <source>
        <dbReference type="Proteomes" id="UP000692954"/>
    </source>
</evidence>
<keyword evidence="2" id="KW-1185">Reference proteome</keyword>
<comment type="caution">
    <text evidence="1">The sequence shown here is derived from an EMBL/GenBank/DDBJ whole genome shotgun (WGS) entry which is preliminary data.</text>
</comment>
<name>A0A8S1KR84_9CILI</name>
<proteinExistence type="predicted"/>
<dbReference type="AlphaFoldDB" id="A0A8S1KR84"/>